<dbReference type="SMART" id="SM00471">
    <property type="entry name" value="HDc"/>
    <property type="match status" value="1"/>
</dbReference>
<dbReference type="InterPro" id="IPR012675">
    <property type="entry name" value="Beta-grasp_dom_sf"/>
</dbReference>
<dbReference type="SUPFAM" id="SSF81271">
    <property type="entry name" value="TGS-like"/>
    <property type="match status" value="1"/>
</dbReference>
<dbReference type="Pfam" id="PF13328">
    <property type="entry name" value="HD_4"/>
    <property type="match status" value="1"/>
</dbReference>
<dbReference type="InterPro" id="IPR004095">
    <property type="entry name" value="TGS"/>
</dbReference>
<dbReference type="InterPro" id="IPR006674">
    <property type="entry name" value="HD_domain"/>
</dbReference>
<dbReference type="Gene3D" id="1.10.3210.10">
    <property type="entry name" value="Hypothetical protein af1432"/>
    <property type="match status" value="1"/>
</dbReference>
<gene>
    <name evidence="1" type="ORF">D4A81_01775</name>
</gene>
<evidence type="ECO:0000313" key="1">
    <source>
        <dbReference type="EMBL" id="AYA98767.1"/>
    </source>
</evidence>
<dbReference type="InterPro" id="IPR012676">
    <property type="entry name" value="TGS-like"/>
</dbReference>
<organism evidence="1 2">
    <name type="scientific">Lachnoanaerobaculum umeaense</name>
    <dbReference type="NCBI Taxonomy" id="617123"/>
    <lineage>
        <taxon>Bacteria</taxon>
        <taxon>Bacillati</taxon>
        <taxon>Bacillota</taxon>
        <taxon>Clostridia</taxon>
        <taxon>Lachnospirales</taxon>
        <taxon>Lachnospiraceae</taxon>
        <taxon>Lachnoanaerobaculum</taxon>
    </lineage>
</organism>
<dbReference type="SUPFAM" id="SSF109604">
    <property type="entry name" value="HD-domain/PDEase-like"/>
    <property type="match status" value="1"/>
</dbReference>
<evidence type="ECO:0000313" key="2">
    <source>
        <dbReference type="Proteomes" id="UP000265562"/>
    </source>
</evidence>
<reference evidence="1 2" key="1">
    <citation type="submission" date="2018-09" db="EMBL/GenBank/DDBJ databases">
        <title>Genome sequencing of Lachnoanaerobaculum umeaense DSM 23576.</title>
        <authorList>
            <person name="Kook J.-K."/>
            <person name="Park S.-N."/>
            <person name="Lim Y.K."/>
        </authorList>
    </citation>
    <scope>NUCLEOTIDE SEQUENCE [LARGE SCALE GENOMIC DNA]</scope>
    <source>
        <strain evidence="2">DSM 23576 \ CCUG 58757</strain>
    </source>
</reference>
<dbReference type="PROSITE" id="PS51831">
    <property type="entry name" value="HD"/>
    <property type="match status" value="1"/>
</dbReference>
<dbReference type="AlphaFoldDB" id="A0A385PZR8"/>
<dbReference type="CDD" id="cd00077">
    <property type="entry name" value="HDc"/>
    <property type="match status" value="1"/>
</dbReference>
<accession>A0A385PZR8</accession>
<dbReference type="InterPro" id="IPR003607">
    <property type="entry name" value="HD/PDEase_dom"/>
</dbReference>
<proteinExistence type="predicted"/>
<protein>
    <submittedName>
        <fullName evidence="1">HD domain-containing protein</fullName>
    </submittedName>
</protein>
<dbReference type="PANTHER" id="PTHR21262">
    <property type="entry name" value="GUANOSINE-3',5'-BIS DIPHOSPHATE 3'-PYROPHOSPHOHYDROLASE"/>
    <property type="match status" value="1"/>
</dbReference>
<dbReference type="Pfam" id="PF02824">
    <property type="entry name" value="TGS"/>
    <property type="match status" value="1"/>
</dbReference>
<dbReference type="PANTHER" id="PTHR21262:SF31">
    <property type="entry name" value="GTP PYROPHOSPHOKINASE"/>
    <property type="match status" value="1"/>
</dbReference>
<dbReference type="RefSeq" id="WP_111523939.1">
    <property type="nucleotide sequence ID" value="NZ_CP032364.1"/>
</dbReference>
<dbReference type="KEGG" id="lua:D4A81_01775"/>
<name>A0A385PZR8_9FIRM</name>
<dbReference type="OrthoDB" id="9781544at2"/>
<dbReference type="Gene3D" id="3.10.20.30">
    <property type="match status" value="1"/>
</dbReference>
<dbReference type="EMBL" id="CP032364">
    <property type="protein sequence ID" value="AYA98767.1"/>
    <property type="molecule type" value="Genomic_DNA"/>
</dbReference>
<dbReference type="Proteomes" id="UP000265562">
    <property type="component" value="Chromosome"/>
</dbReference>
<sequence>MDILEKYFEDIITEINRHHKVTNRKFVYKAYMYAKRKHEKQKPRKTGEPYIMHPLRVAYLVASWGLDTETISAALLHDTLEDTDATYSDLMDTFNNKNLINMVDAVTAIDIELDSKSELTKEEIDRLSDERLKEKMSEKALFIKVADRIDNLQTIGPFKEEKKILKAKHTRAIIIPMMMKERAYQLIDILENLCLEIEHPQRYTEIVTARSAICTHNNYTISKTLKLFSEVFSQKTYASENTNSIEINVIARFDYNTRSAISIYRQINAQANNISTDLPKLLCKKNIAMYDLSLIISDTYCSSTGNTPADAFFGIYSYLLADKDITIIDLGQTTYKDSIYYLLSDNMGNLYRLFVKSETEYMRYKLGRLFDEETVTDFGAAVDGKKIKVYRRDESAMYIEDGATFLDFAFAIHSEVGLHFHYAIVDDNKFKHQAYESINEGDVISIETNPNVLPELRWFKYVKTNRAIDQLIKYFSTNKDSNSKLSENQKE</sequence>
<keyword evidence="2" id="KW-1185">Reference proteome</keyword>